<dbReference type="EMBL" id="PVZS01000056">
    <property type="protein sequence ID" value="PSC02477.1"/>
    <property type="molecule type" value="Genomic_DNA"/>
</dbReference>
<dbReference type="Pfam" id="PF20132">
    <property type="entry name" value="DUF6522"/>
    <property type="match status" value="1"/>
</dbReference>
<dbReference type="RefSeq" id="WP_106340735.1">
    <property type="nucleotide sequence ID" value="NZ_PVZS01000056.1"/>
</dbReference>
<name>A0A2T1HLE9_9HYPH</name>
<keyword evidence="2" id="KW-1185">Reference proteome</keyword>
<dbReference type="OrthoDB" id="8238457at2"/>
<sequence length="89" mass="9410">MTVRVGQDEVELPLGLVAELLELGDAAVVDQMRAGAITGVVERGEGSDAGRTRLTFFRGSQRARLIINSAGAVVQKSCVDYGPLARAPR</sequence>
<gene>
    <name evidence="1" type="ORF">SLNSH_23855</name>
</gene>
<proteinExistence type="predicted"/>
<accession>A0A2T1HLE9</accession>
<dbReference type="AlphaFoldDB" id="A0A2T1HLE9"/>
<evidence type="ECO:0000313" key="2">
    <source>
        <dbReference type="Proteomes" id="UP000239772"/>
    </source>
</evidence>
<protein>
    <submittedName>
        <fullName evidence="1">Uncharacterized protein</fullName>
    </submittedName>
</protein>
<reference evidence="2" key="1">
    <citation type="submission" date="2018-03" db="EMBL/GenBank/DDBJ databases">
        <authorList>
            <person name="Sun L."/>
            <person name="Liu H."/>
            <person name="Chen W."/>
            <person name="Huang K."/>
            <person name="Liu W."/>
            <person name="Gao X."/>
        </authorList>
    </citation>
    <scope>NUCLEOTIDE SEQUENCE [LARGE SCALE GENOMIC DNA]</scope>
    <source>
        <strain evidence="2">SH9</strain>
    </source>
</reference>
<dbReference type="InterPro" id="IPR045389">
    <property type="entry name" value="DUF6522"/>
</dbReference>
<organism evidence="1 2">
    <name type="scientific">Alsobacter soli</name>
    <dbReference type="NCBI Taxonomy" id="2109933"/>
    <lineage>
        <taxon>Bacteria</taxon>
        <taxon>Pseudomonadati</taxon>
        <taxon>Pseudomonadota</taxon>
        <taxon>Alphaproteobacteria</taxon>
        <taxon>Hyphomicrobiales</taxon>
        <taxon>Alsobacteraceae</taxon>
        <taxon>Alsobacter</taxon>
    </lineage>
</organism>
<dbReference type="Proteomes" id="UP000239772">
    <property type="component" value="Unassembled WGS sequence"/>
</dbReference>
<comment type="caution">
    <text evidence="1">The sequence shown here is derived from an EMBL/GenBank/DDBJ whole genome shotgun (WGS) entry which is preliminary data.</text>
</comment>
<evidence type="ECO:0000313" key="1">
    <source>
        <dbReference type="EMBL" id="PSC02477.1"/>
    </source>
</evidence>